<dbReference type="PRINTS" id="PR00237">
    <property type="entry name" value="GPCRRHODOPSN"/>
</dbReference>
<keyword evidence="6 11" id="KW-0472">Membrane</keyword>
<dbReference type="Pfam" id="PF00001">
    <property type="entry name" value="7tm_1"/>
    <property type="match status" value="1"/>
</dbReference>
<keyword evidence="2" id="KW-1003">Cell membrane</keyword>
<feature type="transmembrane region" description="Helical" evidence="11">
    <location>
        <begin position="336"/>
        <end position="356"/>
    </location>
</feature>
<dbReference type="PANTHER" id="PTHR24248">
    <property type="entry name" value="ADRENERGIC RECEPTOR-RELATED G-PROTEIN COUPLED RECEPTOR"/>
    <property type="match status" value="1"/>
</dbReference>
<feature type="transmembrane region" description="Helical" evidence="11">
    <location>
        <begin position="119"/>
        <end position="138"/>
    </location>
</feature>
<dbReference type="CDD" id="cd15331">
    <property type="entry name" value="7tmA_5-HT1A_invertebrates"/>
    <property type="match status" value="1"/>
</dbReference>
<feature type="compositionally biased region" description="Basic and acidic residues" evidence="10">
    <location>
        <begin position="277"/>
        <end position="286"/>
    </location>
</feature>
<dbReference type="GO" id="GO:0005886">
    <property type="term" value="C:plasma membrane"/>
    <property type="evidence" value="ECO:0007669"/>
    <property type="project" value="UniProtKB-SubCell"/>
</dbReference>
<evidence type="ECO:0000256" key="10">
    <source>
        <dbReference type="SAM" id="MobiDB-lite"/>
    </source>
</evidence>
<dbReference type="InterPro" id="IPR017452">
    <property type="entry name" value="GPCR_Rhodpsn_7TM"/>
</dbReference>
<evidence type="ECO:0000256" key="11">
    <source>
        <dbReference type="SAM" id="Phobius"/>
    </source>
</evidence>
<feature type="region of interest" description="Disordered" evidence="10">
    <location>
        <begin position="273"/>
        <end position="299"/>
    </location>
</feature>
<evidence type="ECO:0000256" key="1">
    <source>
        <dbReference type="ARBA" id="ARBA00004651"/>
    </source>
</evidence>
<evidence type="ECO:0000256" key="9">
    <source>
        <dbReference type="RuleBase" id="RU000688"/>
    </source>
</evidence>
<feature type="transmembrane region" description="Helical" evidence="11">
    <location>
        <begin position="42"/>
        <end position="69"/>
    </location>
</feature>
<evidence type="ECO:0000313" key="13">
    <source>
        <dbReference type="EMBL" id="QGL04739.1"/>
    </source>
</evidence>
<comment type="subcellular location">
    <subcellularLocation>
        <location evidence="1">Cell membrane</location>
        <topology evidence="1">Multi-pass membrane protein</topology>
    </subcellularLocation>
</comment>
<keyword evidence="5 9" id="KW-0297">G-protein coupled receptor</keyword>
<accession>A0A6B8FA03</accession>
<keyword evidence="7 9" id="KW-0675">Receptor</keyword>
<evidence type="ECO:0000256" key="3">
    <source>
        <dbReference type="ARBA" id="ARBA00022692"/>
    </source>
</evidence>
<feature type="transmembrane region" description="Helical" evidence="11">
    <location>
        <begin position="158"/>
        <end position="180"/>
    </location>
</feature>
<organism evidence="13">
    <name type="scientific">Haliotis discus hannai</name>
    <name type="common">Japanese abalone</name>
    <dbReference type="NCBI Taxonomy" id="42344"/>
    <lineage>
        <taxon>Eukaryota</taxon>
        <taxon>Metazoa</taxon>
        <taxon>Spiralia</taxon>
        <taxon>Lophotrochozoa</taxon>
        <taxon>Mollusca</taxon>
        <taxon>Gastropoda</taxon>
        <taxon>Vetigastropoda</taxon>
        <taxon>Lepetellida</taxon>
        <taxon>Haliotoidea</taxon>
        <taxon>Haliotidae</taxon>
        <taxon>Haliotis</taxon>
    </lineage>
</organism>
<evidence type="ECO:0000256" key="2">
    <source>
        <dbReference type="ARBA" id="ARBA00022475"/>
    </source>
</evidence>
<keyword evidence="8 9" id="KW-0807">Transducer</keyword>
<evidence type="ECO:0000256" key="6">
    <source>
        <dbReference type="ARBA" id="ARBA00023136"/>
    </source>
</evidence>
<dbReference type="PROSITE" id="PS50262">
    <property type="entry name" value="G_PROTEIN_RECEP_F1_2"/>
    <property type="match status" value="1"/>
</dbReference>
<dbReference type="SUPFAM" id="SSF81321">
    <property type="entry name" value="Family A G protein-coupled receptor-like"/>
    <property type="match status" value="1"/>
</dbReference>
<dbReference type="Gene3D" id="1.20.1070.10">
    <property type="entry name" value="Rhodopsin 7-helix transmembrane proteins"/>
    <property type="match status" value="1"/>
</dbReference>
<dbReference type="AlphaFoldDB" id="A0A6B8FA03"/>
<dbReference type="PANTHER" id="PTHR24248:SF200">
    <property type="entry name" value="5-HYDROXYTRYPTAMINE RECEPTOR 1B-LIKE ISOFORM X1"/>
    <property type="match status" value="1"/>
</dbReference>
<feature type="domain" description="G-protein coupled receptors family 1 profile" evidence="12">
    <location>
        <begin position="59"/>
        <end position="400"/>
    </location>
</feature>
<feature type="transmembrane region" description="Helical" evidence="11">
    <location>
        <begin position="200"/>
        <end position="224"/>
    </location>
</feature>
<reference evidence="13" key="1">
    <citation type="journal article" date="2020" name="Mol. Biol. Rep.">
        <title>Identification, characterization, and expression analysis of a serotonin receptor involved in the reproductive process of the Pacific abalone, Haliotis discus hannai.</title>
        <authorList>
            <person name="Sharker M.R."/>
            <person name="Sukhan Z.P."/>
            <person name="Kim S.C."/>
            <person name="Lee W.K."/>
            <person name="Kho K.H."/>
        </authorList>
    </citation>
    <scope>NUCLEOTIDE SEQUENCE</scope>
</reference>
<evidence type="ECO:0000259" key="12">
    <source>
        <dbReference type="PROSITE" id="PS50262"/>
    </source>
</evidence>
<name>A0A6B8FA03_HALDH</name>
<evidence type="ECO:0000256" key="8">
    <source>
        <dbReference type="ARBA" id="ARBA00023224"/>
    </source>
</evidence>
<keyword evidence="4 11" id="KW-1133">Transmembrane helix</keyword>
<dbReference type="SMART" id="SM01381">
    <property type="entry name" value="7TM_GPCR_Srsx"/>
    <property type="match status" value="1"/>
</dbReference>
<proteinExistence type="evidence at transcript level"/>
<dbReference type="InterPro" id="IPR000276">
    <property type="entry name" value="GPCR_Rhodpsn"/>
</dbReference>
<comment type="similarity">
    <text evidence="9">Belongs to the G-protein coupled receptor 1 family.</text>
</comment>
<protein>
    <submittedName>
        <fullName evidence="13">Serotonin receptor</fullName>
    </submittedName>
</protein>
<evidence type="ECO:0000256" key="7">
    <source>
        <dbReference type="ARBA" id="ARBA00023170"/>
    </source>
</evidence>
<dbReference type="GO" id="GO:0043410">
    <property type="term" value="P:positive regulation of MAPK cascade"/>
    <property type="evidence" value="ECO:0007669"/>
    <property type="project" value="TreeGrafter"/>
</dbReference>
<dbReference type="PROSITE" id="PS00237">
    <property type="entry name" value="G_PROTEIN_RECEP_F1_1"/>
    <property type="match status" value="1"/>
</dbReference>
<evidence type="ECO:0000256" key="4">
    <source>
        <dbReference type="ARBA" id="ARBA00022989"/>
    </source>
</evidence>
<sequence>MTENLVTMEFNQTGLPGPTTEAVNNVTVFTPFSIQMHSFEHLVITTTVLGLFILVTIIGNVFVIAAVILERNLHNVANYLILSLAVADLMVAVLVLPISGGSEISKVGFLPAEICDMHISFDVLCCTASILHLVAIAMDRYWAVTSIEYIRNRSAKRISIMIAIVWAVAMTISIPPLFGWKDANNDPDKTGVCVISQDHGYTIFSTVCAFYLPMLVMIIIYIRIYQVARARIRKNRFPNKKKDKKKMVKEDATTTTISPKTEYSVVSNCNGCSPENSMKKKEKNSSENETVPNGNEHSQDDANAAMLQTAAEKSKIAMSRKEKLELKRERKAARTLAIITGAFIMCWLPFFIVALVPSTITSPSRCESHWAVPSIEYIRNRSAKRLWLMYAIVLLNPIIYSTTPLFGNDCHCVGQLP</sequence>
<dbReference type="EMBL" id="MK564084">
    <property type="protein sequence ID" value="QGL04739.1"/>
    <property type="molecule type" value="mRNA"/>
</dbReference>
<feature type="transmembrane region" description="Helical" evidence="11">
    <location>
        <begin position="76"/>
        <end position="99"/>
    </location>
</feature>
<evidence type="ECO:0000256" key="5">
    <source>
        <dbReference type="ARBA" id="ARBA00023040"/>
    </source>
</evidence>
<dbReference type="GO" id="GO:0004930">
    <property type="term" value="F:G protein-coupled receptor activity"/>
    <property type="evidence" value="ECO:0007669"/>
    <property type="project" value="UniProtKB-KW"/>
</dbReference>
<dbReference type="GO" id="GO:0071880">
    <property type="term" value="P:adenylate cyclase-activating adrenergic receptor signaling pathway"/>
    <property type="evidence" value="ECO:0007669"/>
    <property type="project" value="TreeGrafter"/>
</dbReference>
<keyword evidence="3 9" id="KW-0812">Transmembrane</keyword>